<dbReference type="InterPro" id="IPR017946">
    <property type="entry name" value="PLC-like_Pdiesterase_TIM-brl"/>
</dbReference>
<keyword evidence="3" id="KW-1185">Reference proteome</keyword>
<evidence type="ECO:0000313" key="3">
    <source>
        <dbReference type="Proteomes" id="UP000291259"/>
    </source>
</evidence>
<dbReference type="Gene3D" id="3.20.20.190">
    <property type="entry name" value="Phosphatidylinositol (PI) phosphodiesterase"/>
    <property type="match status" value="1"/>
</dbReference>
<dbReference type="GO" id="GO:0008081">
    <property type="term" value="F:phosphoric diester hydrolase activity"/>
    <property type="evidence" value="ECO:0007669"/>
    <property type="project" value="InterPro"/>
</dbReference>
<dbReference type="AlphaFoldDB" id="A0A4V0YHA6"/>
<dbReference type="SUPFAM" id="SSF51695">
    <property type="entry name" value="PLC-like phosphodiesterases"/>
    <property type="match status" value="1"/>
</dbReference>
<dbReference type="GO" id="GO:0006629">
    <property type="term" value="P:lipid metabolic process"/>
    <property type="evidence" value="ECO:0007669"/>
    <property type="project" value="InterPro"/>
</dbReference>
<dbReference type="EMBL" id="CP035491">
    <property type="protein sequence ID" value="QAY74041.1"/>
    <property type="molecule type" value="Genomic_DNA"/>
</dbReference>
<evidence type="ECO:0000259" key="1">
    <source>
        <dbReference type="PROSITE" id="PS51704"/>
    </source>
</evidence>
<accession>A0A4V0YHA6</accession>
<dbReference type="OrthoDB" id="5241788at2"/>
<protein>
    <submittedName>
        <fullName evidence="2">Glycerophosphodiester phosphodiesterase</fullName>
    </submittedName>
</protein>
<evidence type="ECO:0000313" key="2">
    <source>
        <dbReference type="EMBL" id="QAY74041.1"/>
    </source>
</evidence>
<feature type="domain" description="GP-PDE" evidence="1">
    <location>
        <begin position="11"/>
        <end position="247"/>
    </location>
</feature>
<dbReference type="RefSeq" id="WP_129191589.1">
    <property type="nucleotide sequence ID" value="NZ_CP035491.1"/>
</dbReference>
<gene>
    <name evidence="2" type="ORF">ET445_12530</name>
</gene>
<dbReference type="InterPro" id="IPR030395">
    <property type="entry name" value="GP_PDE_dom"/>
</dbReference>
<name>A0A4V0YHA6_9MICO</name>
<dbReference type="KEGG" id="agf:ET445_12530"/>
<dbReference type="Pfam" id="PF03009">
    <property type="entry name" value="GDPD"/>
    <property type="match status" value="1"/>
</dbReference>
<dbReference type="PANTHER" id="PTHR43805">
    <property type="entry name" value="GLYCEROPHOSPHORYL DIESTER PHOSPHODIESTERASE"/>
    <property type="match status" value="1"/>
</dbReference>
<dbReference type="Proteomes" id="UP000291259">
    <property type="component" value="Chromosome"/>
</dbReference>
<reference evidence="2 3" key="1">
    <citation type="submission" date="2019-01" db="EMBL/GenBank/DDBJ databases">
        <title>Genome sequencing of strain FW100M-8.</title>
        <authorList>
            <person name="Heo J."/>
            <person name="Kim S.-J."/>
            <person name="Kim J.-S."/>
            <person name="Hong S.-B."/>
            <person name="Kwon S.-W."/>
        </authorList>
    </citation>
    <scope>NUCLEOTIDE SEQUENCE [LARGE SCALE GENOMIC DNA]</scope>
    <source>
        <strain evidence="2 3">FW100M-8</strain>
    </source>
</reference>
<dbReference type="PROSITE" id="PS51704">
    <property type="entry name" value="GP_PDE"/>
    <property type="match status" value="1"/>
</dbReference>
<organism evidence="2 3">
    <name type="scientific">Agromyces protaetiae</name>
    <dbReference type="NCBI Taxonomy" id="2509455"/>
    <lineage>
        <taxon>Bacteria</taxon>
        <taxon>Bacillati</taxon>
        <taxon>Actinomycetota</taxon>
        <taxon>Actinomycetes</taxon>
        <taxon>Micrococcales</taxon>
        <taxon>Microbacteriaceae</taxon>
        <taxon>Agromyces</taxon>
    </lineage>
</organism>
<dbReference type="PANTHER" id="PTHR43805:SF1">
    <property type="entry name" value="GP-PDE DOMAIN-CONTAINING PROTEIN"/>
    <property type="match status" value="1"/>
</dbReference>
<sequence length="253" mass="26747">MASAWFDPTGPRVLAHRGLAVDAPENTLPAFAAAQAAGARYIETDVHLTRDGIAVVAHDETLDRVAGRAGALAELTMAELRTVDLGDGIGFVPLDEALDAFPEIRFNIDVKASHAVEATVSAVRRTGSSERVLLTSFSDSRRRRIARSLPDAVTSVGQAGVVRALAATAIGSRSGMRRALAGAGAFQVPERVGPQRVASPRFVALAHSVGAEVHVWTVNDPADMRRLLDLGVDGIVTDRCDLALTVVRERSGE</sequence>
<proteinExistence type="predicted"/>